<gene>
    <name evidence="2" type="ORF">K0M31_009014</name>
</gene>
<reference evidence="2" key="1">
    <citation type="submission" date="2021-10" db="EMBL/GenBank/DDBJ databases">
        <title>Melipona bicolor Genome sequencing and assembly.</title>
        <authorList>
            <person name="Araujo N.S."/>
            <person name="Arias M.C."/>
        </authorList>
    </citation>
    <scope>NUCLEOTIDE SEQUENCE</scope>
    <source>
        <strain evidence="2">USP_2M_L1-L4_2017</strain>
        <tissue evidence="2">Whole body</tissue>
    </source>
</reference>
<dbReference type="EMBL" id="JAHYIQ010000022">
    <property type="protein sequence ID" value="KAK1122569.1"/>
    <property type="molecule type" value="Genomic_DNA"/>
</dbReference>
<protein>
    <submittedName>
        <fullName evidence="2">Uncharacterized protein</fullName>
    </submittedName>
</protein>
<evidence type="ECO:0000256" key="1">
    <source>
        <dbReference type="SAM" id="MobiDB-lite"/>
    </source>
</evidence>
<keyword evidence="3" id="KW-1185">Reference proteome</keyword>
<organism evidence="2 3">
    <name type="scientific">Melipona bicolor</name>
    <dbReference type="NCBI Taxonomy" id="60889"/>
    <lineage>
        <taxon>Eukaryota</taxon>
        <taxon>Metazoa</taxon>
        <taxon>Ecdysozoa</taxon>
        <taxon>Arthropoda</taxon>
        <taxon>Hexapoda</taxon>
        <taxon>Insecta</taxon>
        <taxon>Pterygota</taxon>
        <taxon>Neoptera</taxon>
        <taxon>Endopterygota</taxon>
        <taxon>Hymenoptera</taxon>
        <taxon>Apocrita</taxon>
        <taxon>Aculeata</taxon>
        <taxon>Apoidea</taxon>
        <taxon>Anthophila</taxon>
        <taxon>Apidae</taxon>
        <taxon>Melipona</taxon>
    </lineage>
</organism>
<dbReference type="AlphaFoldDB" id="A0AA40FPE9"/>
<feature type="compositionally biased region" description="Basic and acidic residues" evidence="1">
    <location>
        <begin position="1"/>
        <end position="24"/>
    </location>
</feature>
<accession>A0AA40FPE9</accession>
<evidence type="ECO:0000313" key="2">
    <source>
        <dbReference type="EMBL" id="KAK1122569.1"/>
    </source>
</evidence>
<dbReference type="Proteomes" id="UP001177670">
    <property type="component" value="Unassembled WGS sequence"/>
</dbReference>
<proteinExistence type="predicted"/>
<feature type="region of interest" description="Disordered" evidence="1">
    <location>
        <begin position="1"/>
        <end position="64"/>
    </location>
</feature>
<sequence length="64" mass="6591">MDHALSRRSERTLDLRGSRREATGERSGGGASVDVAAIANANAKANADDGGQRVPPSPESEKSG</sequence>
<comment type="caution">
    <text evidence="2">The sequence shown here is derived from an EMBL/GenBank/DDBJ whole genome shotgun (WGS) entry which is preliminary data.</text>
</comment>
<evidence type="ECO:0000313" key="3">
    <source>
        <dbReference type="Proteomes" id="UP001177670"/>
    </source>
</evidence>
<feature type="compositionally biased region" description="Low complexity" evidence="1">
    <location>
        <begin position="32"/>
        <end position="45"/>
    </location>
</feature>
<name>A0AA40FPE9_9HYME</name>